<accession>A0AAV4RGI6</accession>
<gene>
    <name evidence="1" type="ORF">CDAR_42341</name>
</gene>
<dbReference type="AlphaFoldDB" id="A0AAV4RGI6"/>
<keyword evidence="2" id="KW-1185">Reference proteome</keyword>
<reference evidence="1 2" key="1">
    <citation type="submission" date="2021-06" db="EMBL/GenBank/DDBJ databases">
        <title>Caerostris darwini draft genome.</title>
        <authorList>
            <person name="Kono N."/>
            <person name="Arakawa K."/>
        </authorList>
    </citation>
    <scope>NUCLEOTIDE SEQUENCE [LARGE SCALE GENOMIC DNA]</scope>
</reference>
<sequence length="108" mass="11835">MGSPFSMVGAEVPKKINVKASRYIQKEDRGRISRERHNKGDLIGVLRLSWIPVSVSSSSDRKAASSCGPSPGLDPLPSLVYRADHPSAPSPSHSCDKSRHVLWFTCVY</sequence>
<comment type="caution">
    <text evidence="1">The sequence shown here is derived from an EMBL/GenBank/DDBJ whole genome shotgun (WGS) entry which is preliminary data.</text>
</comment>
<dbReference type="Proteomes" id="UP001054837">
    <property type="component" value="Unassembled WGS sequence"/>
</dbReference>
<organism evidence="1 2">
    <name type="scientific">Caerostris darwini</name>
    <dbReference type="NCBI Taxonomy" id="1538125"/>
    <lineage>
        <taxon>Eukaryota</taxon>
        <taxon>Metazoa</taxon>
        <taxon>Ecdysozoa</taxon>
        <taxon>Arthropoda</taxon>
        <taxon>Chelicerata</taxon>
        <taxon>Arachnida</taxon>
        <taxon>Araneae</taxon>
        <taxon>Araneomorphae</taxon>
        <taxon>Entelegynae</taxon>
        <taxon>Araneoidea</taxon>
        <taxon>Araneidae</taxon>
        <taxon>Caerostris</taxon>
    </lineage>
</organism>
<name>A0AAV4RGI6_9ARAC</name>
<evidence type="ECO:0000313" key="1">
    <source>
        <dbReference type="EMBL" id="GIY21088.1"/>
    </source>
</evidence>
<dbReference type="EMBL" id="BPLQ01006245">
    <property type="protein sequence ID" value="GIY21088.1"/>
    <property type="molecule type" value="Genomic_DNA"/>
</dbReference>
<protein>
    <submittedName>
        <fullName evidence="1">Uncharacterized protein</fullName>
    </submittedName>
</protein>
<proteinExistence type="predicted"/>
<evidence type="ECO:0000313" key="2">
    <source>
        <dbReference type="Proteomes" id="UP001054837"/>
    </source>
</evidence>